<reference evidence="1" key="1">
    <citation type="submission" date="2023-10" db="EMBL/GenBank/DDBJ databases">
        <authorList>
            <person name="Chen Y."/>
            <person name="Shah S."/>
            <person name="Dougan E. K."/>
            <person name="Thang M."/>
            <person name="Chan C."/>
        </authorList>
    </citation>
    <scope>NUCLEOTIDE SEQUENCE [LARGE SCALE GENOMIC DNA]</scope>
</reference>
<sequence length="425" mass="46356">MHRRCGAIFQPDLPRPHLSTLIPSRHTSQGLVLGRTSDTAAHCLDPRAATMAMGLNLLACVSFVFVYKAVGEGEDLMMELAGEVLSNKQALLSIPWEIYRDTPSFRDVGYVGEFPISDSAATEIHLSSLQTGREIQGFPPNVVIGRALVKDSLKVTQPPANFRWTGKGGEEIKHLNGLTNPAGDLTVWQWQRMRWSAAKEWLEYWADRGAAGGDRLAIIHSSGDVLYGGGCDENTIVYKYNRIVNASGGTQKIVMAAELSPWPADLGWSYNLTSSSWVEGRRADVLSDSSVPDGWESTYANCTDPSMGPCNSSPKYMYANSGFMMGTIDALIDMIADLGTTYSSWDNRWFNEYYLKNPATVTLDYAGILSMSLHNMNLGSLPLEVNSTSTGKTIQSKLTNGSICFLHGNGNSFATLQGIAGELKA</sequence>
<accession>A0ABN9TVA5</accession>
<proteinExistence type="predicted"/>
<keyword evidence="2" id="KW-1185">Reference proteome</keyword>
<evidence type="ECO:0000313" key="1">
    <source>
        <dbReference type="EMBL" id="CAK0850194.1"/>
    </source>
</evidence>
<name>A0ABN9TVA5_9DINO</name>
<evidence type="ECO:0000313" key="2">
    <source>
        <dbReference type="Proteomes" id="UP001189429"/>
    </source>
</evidence>
<dbReference type="CDD" id="cd22997">
    <property type="entry name" value="GT_LH"/>
    <property type="match status" value="1"/>
</dbReference>
<organism evidence="1 2">
    <name type="scientific">Prorocentrum cordatum</name>
    <dbReference type="NCBI Taxonomy" id="2364126"/>
    <lineage>
        <taxon>Eukaryota</taxon>
        <taxon>Sar</taxon>
        <taxon>Alveolata</taxon>
        <taxon>Dinophyceae</taxon>
        <taxon>Prorocentrales</taxon>
        <taxon>Prorocentraceae</taxon>
        <taxon>Prorocentrum</taxon>
    </lineage>
</organism>
<dbReference type="EMBL" id="CAUYUJ010015125">
    <property type="protein sequence ID" value="CAK0850194.1"/>
    <property type="molecule type" value="Genomic_DNA"/>
</dbReference>
<comment type="caution">
    <text evidence="1">The sequence shown here is derived from an EMBL/GenBank/DDBJ whole genome shotgun (WGS) entry which is preliminary data.</text>
</comment>
<gene>
    <name evidence="1" type="ORF">PCOR1329_LOCUS42651</name>
</gene>
<dbReference type="Proteomes" id="UP001189429">
    <property type="component" value="Unassembled WGS sequence"/>
</dbReference>
<evidence type="ECO:0008006" key="3">
    <source>
        <dbReference type="Google" id="ProtNLM"/>
    </source>
</evidence>
<protein>
    <recommendedName>
        <fullName evidence="3">Phospholipase B-like</fullName>
    </recommendedName>
</protein>